<organism evidence="2 3">
    <name type="scientific">Dactylosporangium roseum</name>
    <dbReference type="NCBI Taxonomy" id="47989"/>
    <lineage>
        <taxon>Bacteria</taxon>
        <taxon>Bacillati</taxon>
        <taxon>Actinomycetota</taxon>
        <taxon>Actinomycetes</taxon>
        <taxon>Micromonosporales</taxon>
        <taxon>Micromonosporaceae</taxon>
        <taxon>Dactylosporangium</taxon>
    </lineage>
</organism>
<protein>
    <recommendedName>
        <fullName evidence="4">Capsular polysaccharide biosynthesis protein</fullName>
    </recommendedName>
</protein>
<evidence type="ECO:0000313" key="2">
    <source>
        <dbReference type="EMBL" id="UWZ36872.1"/>
    </source>
</evidence>
<dbReference type="Proteomes" id="UP001058271">
    <property type="component" value="Chromosome"/>
</dbReference>
<keyword evidence="1" id="KW-0472">Membrane</keyword>
<keyword evidence="3" id="KW-1185">Reference proteome</keyword>
<evidence type="ECO:0000313" key="3">
    <source>
        <dbReference type="Proteomes" id="UP001058271"/>
    </source>
</evidence>
<proteinExistence type="predicted"/>
<gene>
    <name evidence="2" type="ORF">Drose_00580</name>
</gene>
<keyword evidence="1" id="KW-0812">Transmembrane</keyword>
<accession>A0ABY5Z4V3</accession>
<dbReference type="EMBL" id="CP073721">
    <property type="protein sequence ID" value="UWZ36872.1"/>
    <property type="molecule type" value="Genomic_DNA"/>
</dbReference>
<evidence type="ECO:0000256" key="1">
    <source>
        <dbReference type="SAM" id="Phobius"/>
    </source>
</evidence>
<sequence length="268" mass="29194">MHGTLYARSAIQHWRSVTVLFVLGASLIGLAAAQREPEFRSHVQLMARFTKVARVSIARISPATPPQSPANPTPTLDLTSAVSVAKLLGVDERLIESRVRTYAQKTTGVGIPAAVRNSLRLPYSADEVRSRIAASSPLNTTLIDIVVRDTDRTRAVAVSAAVAAELIKLADEEKLPDGEEESLKLRLTVSEAPYEPASSVAVPGLRLLISGSLGGLAFSVGLATLRVLLRRRHQTLRDWVGNGWRSQMARTRSFARLASERFWGPGWR</sequence>
<keyword evidence="1" id="KW-1133">Transmembrane helix</keyword>
<name>A0ABY5Z4V3_9ACTN</name>
<reference evidence="2" key="1">
    <citation type="submission" date="2021-04" db="EMBL/GenBank/DDBJ databases">
        <title>Biosynthetic gene clusters of Dactylosporangioum roseum.</title>
        <authorList>
            <person name="Hartkoorn R.C."/>
            <person name="Beaudoing E."/>
            <person name="Hot D."/>
            <person name="Moureu S."/>
        </authorList>
    </citation>
    <scope>NUCLEOTIDE SEQUENCE</scope>
    <source>
        <strain evidence="2">NRRL B-16295</strain>
    </source>
</reference>
<dbReference type="RefSeq" id="WP_260726225.1">
    <property type="nucleotide sequence ID" value="NZ_BAAABS010000053.1"/>
</dbReference>
<evidence type="ECO:0008006" key="4">
    <source>
        <dbReference type="Google" id="ProtNLM"/>
    </source>
</evidence>
<feature type="transmembrane region" description="Helical" evidence="1">
    <location>
        <begin position="207"/>
        <end position="229"/>
    </location>
</feature>